<protein>
    <submittedName>
        <fullName evidence="3">Uncharacterized protein</fullName>
    </submittedName>
</protein>
<sequence length="247" mass="27909">MSCALLLLTYPLNLVLIVLNSRQSNAKAESYARQTLIFLRDPAVNVFSWQDATPFHIRTEPGESSPKKADGQVGCLPSLPYVDDGGDKPALDQSGDSLGQPLFFRRPILHICQQPTDFLPQLEPLSHTLQQGSAWVGKAAWTKRPEDLSRIHARRLFGIMFTPLAKVSLKTRQMDRWTAAFMAHLQTTEKLSRPDQLINGLPQLPTIVQRCRRPHPPFWRLAPPFPFRTSPPTKEQAGAWMNRQVAR</sequence>
<evidence type="ECO:0000256" key="2">
    <source>
        <dbReference type="SAM" id="SignalP"/>
    </source>
</evidence>
<feature type="signal peptide" evidence="2">
    <location>
        <begin position="1"/>
        <end position="28"/>
    </location>
</feature>
<evidence type="ECO:0000256" key="1">
    <source>
        <dbReference type="SAM" id="MobiDB-lite"/>
    </source>
</evidence>
<dbReference type="AlphaFoldDB" id="A0AAN6N9B2"/>
<evidence type="ECO:0000313" key="3">
    <source>
        <dbReference type="EMBL" id="KAK3941190.1"/>
    </source>
</evidence>
<dbReference type="EMBL" id="MU853786">
    <property type="protein sequence ID" value="KAK3941190.1"/>
    <property type="molecule type" value="Genomic_DNA"/>
</dbReference>
<proteinExistence type="predicted"/>
<gene>
    <name evidence="3" type="ORF">QBC46DRAFT_432278</name>
</gene>
<name>A0AAN6N9B2_9PEZI</name>
<feature type="region of interest" description="Disordered" evidence="1">
    <location>
        <begin position="226"/>
        <end position="247"/>
    </location>
</feature>
<organism evidence="3 4">
    <name type="scientific">Diplogelasinospora grovesii</name>
    <dbReference type="NCBI Taxonomy" id="303347"/>
    <lineage>
        <taxon>Eukaryota</taxon>
        <taxon>Fungi</taxon>
        <taxon>Dikarya</taxon>
        <taxon>Ascomycota</taxon>
        <taxon>Pezizomycotina</taxon>
        <taxon>Sordariomycetes</taxon>
        <taxon>Sordariomycetidae</taxon>
        <taxon>Sordariales</taxon>
        <taxon>Diplogelasinosporaceae</taxon>
        <taxon>Diplogelasinospora</taxon>
    </lineage>
</organism>
<evidence type="ECO:0000313" key="4">
    <source>
        <dbReference type="Proteomes" id="UP001303473"/>
    </source>
</evidence>
<reference evidence="4" key="1">
    <citation type="journal article" date="2023" name="Mol. Phylogenet. Evol.">
        <title>Genome-scale phylogeny and comparative genomics of the fungal order Sordariales.</title>
        <authorList>
            <person name="Hensen N."/>
            <person name="Bonometti L."/>
            <person name="Westerberg I."/>
            <person name="Brannstrom I.O."/>
            <person name="Guillou S."/>
            <person name="Cros-Aarteil S."/>
            <person name="Calhoun S."/>
            <person name="Haridas S."/>
            <person name="Kuo A."/>
            <person name="Mondo S."/>
            <person name="Pangilinan J."/>
            <person name="Riley R."/>
            <person name="LaButti K."/>
            <person name="Andreopoulos B."/>
            <person name="Lipzen A."/>
            <person name="Chen C."/>
            <person name="Yan M."/>
            <person name="Daum C."/>
            <person name="Ng V."/>
            <person name="Clum A."/>
            <person name="Steindorff A."/>
            <person name="Ohm R.A."/>
            <person name="Martin F."/>
            <person name="Silar P."/>
            <person name="Natvig D.O."/>
            <person name="Lalanne C."/>
            <person name="Gautier V."/>
            <person name="Ament-Velasquez S.L."/>
            <person name="Kruys A."/>
            <person name="Hutchinson M.I."/>
            <person name="Powell A.J."/>
            <person name="Barry K."/>
            <person name="Miller A.N."/>
            <person name="Grigoriev I.V."/>
            <person name="Debuchy R."/>
            <person name="Gladieux P."/>
            <person name="Hiltunen Thoren M."/>
            <person name="Johannesson H."/>
        </authorList>
    </citation>
    <scope>NUCLEOTIDE SEQUENCE [LARGE SCALE GENOMIC DNA]</scope>
    <source>
        <strain evidence="4">CBS 340.73</strain>
    </source>
</reference>
<keyword evidence="2" id="KW-0732">Signal</keyword>
<accession>A0AAN6N9B2</accession>
<comment type="caution">
    <text evidence="3">The sequence shown here is derived from an EMBL/GenBank/DDBJ whole genome shotgun (WGS) entry which is preliminary data.</text>
</comment>
<dbReference type="Proteomes" id="UP001303473">
    <property type="component" value="Unassembled WGS sequence"/>
</dbReference>
<feature type="chain" id="PRO_5043021168" evidence="2">
    <location>
        <begin position="29"/>
        <end position="247"/>
    </location>
</feature>
<keyword evidence="4" id="KW-1185">Reference proteome</keyword>